<comment type="caution">
    <text evidence="1">The sequence shown here is derived from an EMBL/GenBank/DDBJ whole genome shotgun (WGS) entry which is preliminary data.</text>
</comment>
<dbReference type="EMBL" id="LAZR01062253">
    <property type="protein sequence ID" value="KKK61919.1"/>
    <property type="molecule type" value="Genomic_DNA"/>
</dbReference>
<dbReference type="AlphaFoldDB" id="A0A0F8Z6C1"/>
<reference evidence="1" key="1">
    <citation type="journal article" date="2015" name="Nature">
        <title>Complex archaea that bridge the gap between prokaryotes and eukaryotes.</title>
        <authorList>
            <person name="Spang A."/>
            <person name="Saw J.H."/>
            <person name="Jorgensen S.L."/>
            <person name="Zaremba-Niedzwiedzka K."/>
            <person name="Martijn J."/>
            <person name="Lind A.E."/>
            <person name="van Eijk R."/>
            <person name="Schleper C."/>
            <person name="Guy L."/>
            <person name="Ettema T.J."/>
        </authorList>
    </citation>
    <scope>NUCLEOTIDE SEQUENCE</scope>
</reference>
<sequence>RFTITTNGGLRLFDPGYLDYYLLFDMVACSRYGELSKAYQARGTTLVTLARSDYSLKRRGVDHFDEFLELQRGGREFVRGGYADVGYSGLYCTMYAVNHGAHQVAWTGMEGYRSTPEQPVDDHFHGQLGPDKGARQTQNILGPFLQTVADGCPDVEFRFYGQPLFPLVGPNITIIPEN</sequence>
<accession>A0A0F8Z6C1</accession>
<name>A0A0F8Z6C1_9ZZZZ</name>
<evidence type="ECO:0000313" key="1">
    <source>
        <dbReference type="EMBL" id="KKK61919.1"/>
    </source>
</evidence>
<protein>
    <submittedName>
        <fullName evidence="1">Uncharacterized protein</fullName>
    </submittedName>
</protein>
<gene>
    <name evidence="1" type="ORF">LCGC14_3009500</name>
</gene>
<organism evidence="1">
    <name type="scientific">marine sediment metagenome</name>
    <dbReference type="NCBI Taxonomy" id="412755"/>
    <lineage>
        <taxon>unclassified sequences</taxon>
        <taxon>metagenomes</taxon>
        <taxon>ecological metagenomes</taxon>
    </lineage>
</organism>
<feature type="non-terminal residue" evidence="1">
    <location>
        <position position="1"/>
    </location>
</feature>
<proteinExistence type="predicted"/>